<protein>
    <submittedName>
        <fullName evidence="13">AsuC4</fullName>
    </submittedName>
</protein>
<dbReference type="GO" id="GO:0044550">
    <property type="term" value="P:secondary metabolite biosynthetic process"/>
    <property type="evidence" value="ECO:0007669"/>
    <property type="project" value="TreeGrafter"/>
</dbReference>
<feature type="region of interest" description="Disordered" evidence="10">
    <location>
        <begin position="342"/>
        <end position="361"/>
    </location>
</feature>
<keyword evidence="4" id="KW-0444">Lipid biosynthesis</keyword>
<dbReference type="EMBL" id="GQ926890">
    <property type="protein sequence ID" value="ADI58634.1"/>
    <property type="molecule type" value="Genomic_DNA"/>
</dbReference>
<evidence type="ECO:0000256" key="7">
    <source>
        <dbReference type="ARBA" id="ARBA00023098"/>
    </source>
</evidence>
<sequence length="361" mass="37374">MSTSSTAAAATLRGAATGVLGLGTYLPSRPVTNAMICERIDSSDEWIRSRSGIRLRHWADPSETVEFMAATAAERALESAGITADQVGCVVVSTVSHLHQFPSLAAGVADRIGAPAPGAFDISAGCAGFCYGLALASDMVAAKSASYVLLIAVERLSELTDTRDKGTAFLFGDGAGAVVVGPSGQAGIGPVAWGSDGSQKDTIRQSASWSALRDAPDTPWPRITMNGREVFRWAAYHLGPVAERALERAGVSTDALDSFIPHQANARITDQLVSELKLPDHVSVARSIETHGNTSAASIPLAMQEMLATGAATPGGLALLLSFGTGLVWAGQVIRLPSAPVTAPVPAAAPPEPTDDTRHVR</sequence>
<keyword evidence="6" id="KW-0276">Fatty acid metabolism</keyword>
<name>D7P5V6_STRNS</name>
<evidence type="ECO:0000256" key="1">
    <source>
        <dbReference type="ARBA" id="ARBA00005189"/>
    </source>
</evidence>
<evidence type="ECO:0000259" key="12">
    <source>
        <dbReference type="Pfam" id="PF08545"/>
    </source>
</evidence>
<organism evidence="13">
    <name type="scientific">Streptomyces nodosus subsp. asukaensis</name>
    <dbReference type="NCBI Taxonomy" id="222892"/>
    <lineage>
        <taxon>Bacteria</taxon>
        <taxon>Bacillati</taxon>
        <taxon>Actinomycetota</taxon>
        <taxon>Actinomycetes</taxon>
        <taxon>Kitasatosporales</taxon>
        <taxon>Streptomycetaceae</taxon>
        <taxon>Streptomyces</taxon>
    </lineage>
</organism>
<keyword evidence="7" id="KW-0443">Lipid metabolism</keyword>
<accession>D7P5V6</accession>
<dbReference type="InterPro" id="IPR013747">
    <property type="entry name" value="ACP_syn_III_C"/>
</dbReference>
<keyword evidence="3" id="KW-0963">Cytoplasm</keyword>
<dbReference type="PANTHER" id="PTHR34069">
    <property type="entry name" value="3-OXOACYL-[ACYL-CARRIER-PROTEIN] SYNTHASE 3"/>
    <property type="match status" value="1"/>
</dbReference>
<evidence type="ECO:0000259" key="11">
    <source>
        <dbReference type="Pfam" id="PF08541"/>
    </source>
</evidence>
<dbReference type="InterPro" id="IPR004655">
    <property type="entry name" value="FabH"/>
</dbReference>
<feature type="domain" description="Beta-ketoacyl-[acyl-carrier-protein] synthase III C-terminal" evidence="11">
    <location>
        <begin position="246"/>
        <end position="335"/>
    </location>
</feature>
<keyword evidence="9" id="KW-0012">Acyltransferase</keyword>
<dbReference type="SUPFAM" id="SSF53901">
    <property type="entry name" value="Thiolase-like"/>
    <property type="match status" value="1"/>
</dbReference>
<dbReference type="PANTHER" id="PTHR34069:SF2">
    <property type="entry name" value="BETA-KETOACYL-[ACYL-CARRIER-PROTEIN] SYNTHASE III"/>
    <property type="match status" value="1"/>
</dbReference>
<evidence type="ECO:0000256" key="10">
    <source>
        <dbReference type="SAM" id="MobiDB-lite"/>
    </source>
</evidence>
<reference evidence="13" key="1">
    <citation type="journal article" date="2010" name="J. Biol. Chem.">
        <title>Biochemical and genetic insights into asukamycin biosynthesis.</title>
        <authorList>
            <person name="Rui Z."/>
            <person name="Petrickova K."/>
            <person name="Skanta F."/>
            <person name="Pospisil S."/>
            <person name="Yang Y."/>
            <person name="Chen C.Y."/>
            <person name="Tsai S.F."/>
            <person name="Floss H.G."/>
            <person name="Petricek M."/>
            <person name="Yu T.W."/>
        </authorList>
    </citation>
    <scope>NUCLEOTIDE SEQUENCE</scope>
    <source>
        <strain evidence="13">ATCC 29757</strain>
    </source>
</reference>
<evidence type="ECO:0000256" key="6">
    <source>
        <dbReference type="ARBA" id="ARBA00022832"/>
    </source>
</evidence>
<evidence type="ECO:0000313" key="13">
    <source>
        <dbReference type="EMBL" id="ADI58634.1"/>
    </source>
</evidence>
<comment type="similarity">
    <text evidence="2">Belongs to the thiolase-like superfamily. FabH family.</text>
</comment>
<evidence type="ECO:0000256" key="5">
    <source>
        <dbReference type="ARBA" id="ARBA00022679"/>
    </source>
</evidence>
<dbReference type="InterPro" id="IPR016039">
    <property type="entry name" value="Thiolase-like"/>
</dbReference>
<evidence type="ECO:0000256" key="9">
    <source>
        <dbReference type="ARBA" id="ARBA00023315"/>
    </source>
</evidence>
<evidence type="ECO:0000256" key="4">
    <source>
        <dbReference type="ARBA" id="ARBA00022516"/>
    </source>
</evidence>
<comment type="pathway">
    <text evidence="1">Lipid metabolism.</text>
</comment>
<dbReference type="NCBIfam" id="NF006829">
    <property type="entry name" value="PRK09352.1"/>
    <property type="match status" value="1"/>
</dbReference>
<dbReference type="GO" id="GO:0006633">
    <property type="term" value="P:fatty acid biosynthetic process"/>
    <property type="evidence" value="ECO:0007669"/>
    <property type="project" value="UniProtKB-KW"/>
</dbReference>
<evidence type="ECO:0000256" key="3">
    <source>
        <dbReference type="ARBA" id="ARBA00022490"/>
    </source>
</evidence>
<evidence type="ECO:0000256" key="2">
    <source>
        <dbReference type="ARBA" id="ARBA00008642"/>
    </source>
</evidence>
<keyword evidence="8" id="KW-0275">Fatty acid biosynthesis</keyword>
<gene>
    <name evidence="13" type="primary">asuC4</name>
</gene>
<dbReference type="Pfam" id="PF08545">
    <property type="entry name" value="ACP_syn_III"/>
    <property type="match status" value="1"/>
</dbReference>
<dbReference type="Gene3D" id="3.40.47.10">
    <property type="match status" value="2"/>
</dbReference>
<evidence type="ECO:0000256" key="8">
    <source>
        <dbReference type="ARBA" id="ARBA00023160"/>
    </source>
</evidence>
<dbReference type="AlphaFoldDB" id="D7P5V6"/>
<dbReference type="CDD" id="cd00830">
    <property type="entry name" value="KAS_III"/>
    <property type="match status" value="1"/>
</dbReference>
<dbReference type="InterPro" id="IPR013751">
    <property type="entry name" value="ACP_syn_III_N"/>
</dbReference>
<dbReference type="NCBIfam" id="TIGR00747">
    <property type="entry name" value="fabH"/>
    <property type="match status" value="1"/>
</dbReference>
<dbReference type="Pfam" id="PF08541">
    <property type="entry name" value="ACP_syn_III_C"/>
    <property type="match status" value="1"/>
</dbReference>
<dbReference type="GO" id="GO:0004315">
    <property type="term" value="F:3-oxoacyl-[acyl-carrier-protein] synthase activity"/>
    <property type="evidence" value="ECO:0007669"/>
    <property type="project" value="InterPro"/>
</dbReference>
<feature type="domain" description="Beta-ketoacyl-[acyl-carrier-protein] synthase III N-terminal" evidence="12">
    <location>
        <begin position="120"/>
        <end position="197"/>
    </location>
</feature>
<proteinExistence type="inferred from homology"/>
<keyword evidence="5" id="KW-0808">Transferase</keyword>